<gene>
    <name evidence="3" type="ORF">RM574_07475</name>
</gene>
<sequence>MSGAAACGDAAEAGKDEPGARPAAGPLTETLDADGTTIHVGRELAAGTMHVYEDPRCPVCKEFEDSGGARVLRENTENGYVRTDYTLASFLDDGLGGGGSKRAVNALRAALEEGHFAAYHDVLYAHQPEESVDGFTTARLLALASKVKGLRGPAFDKAVRTMRYADFVAASEAAYERDGIQGTPSFFLDDTLIASGTNDMVTTETGMTLTLVTRGQEQLKQS</sequence>
<evidence type="ECO:0000313" key="3">
    <source>
        <dbReference type="EMBL" id="MDT0415330.1"/>
    </source>
</evidence>
<feature type="domain" description="Thioredoxin-like fold" evidence="2">
    <location>
        <begin position="35"/>
        <end position="194"/>
    </location>
</feature>
<dbReference type="SUPFAM" id="SSF52833">
    <property type="entry name" value="Thioredoxin-like"/>
    <property type="match status" value="1"/>
</dbReference>
<organism evidence="3 4">
    <name type="scientific">Streptomyces evansiae</name>
    <dbReference type="NCBI Taxonomy" id="3075535"/>
    <lineage>
        <taxon>Bacteria</taxon>
        <taxon>Bacillati</taxon>
        <taxon>Actinomycetota</taxon>
        <taxon>Actinomycetes</taxon>
        <taxon>Kitasatosporales</taxon>
        <taxon>Streptomycetaceae</taxon>
        <taxon>Streptomyces</taxon>
    </lineage>
</organism>
<proteinExistence type="predicted"/>
<dbReference type="InterPro" id="IPR036249">
    <property type="entry name" value="Thioredoxin-like_sf"/>
</dbReference>
<reference evidence="4" key="1">
    <citation type="submission" date="2023-07" db="EMBL/GenBank/DDBJ databases">
        <title>30 novel species of actinomycetes from the DSMZ collection.</title>
        <authorList>
            <person name="Nouioui I."/>
        </authorList>
    </citation>
    <scope>NUCLEOTIDE SEQUENCE [LARGE SCALE GENOMIC DNA]</scope>
    <source>
        <strain evidence="4">DSM 41982</strain>
    </source>
</reference>
<evidence type="ECO:0000256" key="1">
    <source>
        <dbReference type="SAM" id="MobiDB-lite"/>
    </source>
</evidence>
<dbReference type="Pfam" id="PF13462">
    <property type="entry name" value="Thioredoxin_4"/>
    <property type="match status" value="1"/>
</dbReference>
<dbReference type="EMBL" id="JAVRER010000008">
    <property type="protein sequence ID" value="MDT0415330.1"/>
    <property type="molecule type" value="Genomic_DNA"/>
</dbReference>
<evidence type="ECO:0000259" key="2">
    <source>
        <dbReference type="Pfam" id="PF13462"/>
    </source>
</evidence>
<dbReference type="InterPro" id="IPR012336">
    <property type="entry name" value="Thioredoxin-like_fold"/>
</dbReference>
<accession>A0ABD5E1L0</accession>
<evidence type="ECO:0000313" key="4">
    <source>
        <dbReference type="Proteomes" id="UP001183607"/>
    </source>
</evidence>
<dbReference type="Gene3D" id="3.40.30.10">
    <property type="entry name" value="Glutaredoxin"/>
    <property type="match status" value="1"/>
</dbReference>
<dbReference type="CDD" id="cd02972">
    <property type="entry name" value="DsbA_family"/>
    <property type="match status" value="1"/>
</dbReference>
<dbReference type="Proteomes" id="UP001183607">
    <property type="component" value="Unassembled WGS sequence"/>
</dbReference>
<feature type="compositionally biased region" description="Low complexity" evidence="1">
    <location>
        <begin position="1"/>
        <end position="11"/>
    </location>
</feature>
<feature type="region of interest" description="Disordered" evidence="1">
    <location>
        <begin position="1"/>
        <end position="35"/>
    </location>
</feature>
<comment type="caution">
    <text evidence="3">The sequence shown here is derived from an EMBL/GenBank/DDBJ whole genome shotgun (WGS) entry which is preliminary data.</text>
</comment>
<dbReference type="RefSeq" id="WP_093853973.1">
    <property type="nucleotide sequence ID" value="NZ_JAVRER010000008.1"/>
</dbReference>
<name>A0ABD5E1L0_9ACTN</name>
<dbReference type="AlphaFoldDB" id="A0ABD5E1L0"/>
<protein>
    <submittedName>
        <fullName evidence="3">Thioredoxin domain-containing protein</fullName>
    </submittedName>
</protein>